<evidence type="ECO:0000313" key="3">
    <source>
        <dbReference type="EMBL" id="KAB8349681.1"/>
    </source>
</evidence>
<feature type="region of interest" description="Disordered" evidence="2">
    <location>
        <begin position="528"/>
        <end position="723"/>
    </location>
</feature>
<proteinExistence type="predicted"/>
<feature type="compositionally biased region" description="Polar residues" evidence="2">
    <location>
        <begin position="490"/>
        <end position="513"/>
    </location>
</feature>
<evidence type="ECO:0000256" key="1">
    <source>
        <dbReference type="SAM" id="Coils"/>
    </source>
</evidence>
<feature type="region of interest" description="Disordered" evidence="2">
    <location>
        <begin position="177"/>
        <end position="235"/>
    </location>
</feature>
<feature type="compositionally biased region" description="Polar residues" evidence="2">
    <location>
        <begin position="366"/>
        <end position="388"/>
    </location>
</feature>
<dbReference type="Proteomes" id="UP000327013">
    <property type="component" value="Unassembled WGS sequence"/>
</dbReference>
<feature type="coiled-coil region" evidence="1">
    <location>
        <begin position="116"/>
        <end position="157"/>
    </location>
</feature>
<accession>A0A5N6KVY7</accession>
<sequence>MTLQYGREPLLAGPEYRVYSYGDEDVTSRDRTTWSPDLNTVKKRLTRTLEEWSDAAHAANAADAYDEEPEELTPAFVASLMPMLDFEREHSTASSSNDSLHYIAKQVRPDRPRSRLSVAQARNDALTRRIVELNQRLRELEEREARLKTSLREAKRRERHALRARDVLLARSSSRGMATPMRTYDTPPLPRKKAVDLSRAPRRHDRSSFAEIPATPRTPDSELKRQAESQMKAMQEVRSLNDALLRCLNELRDRHERALGPSKDNPSSPRKDKHRRLSSRTSLGKRPLSTVPEVPSVPDIYTSAPDGRPQASMKPGYSFDSSTAAASNKPETNRGATGKLDGLPEQSDHSSPLADVIAFYERSQHRISASTGVTTGHTGPSDTYTNFESPMPSSKSKPSTRDSYSFGYQEPAGPSQPTYPLDVPRGRPRQRQAKHRRSRDMQSPVHTSSSDDEALLGNPTRTVRGNARLDSQKSVSSSPQTDRRSSSPTIGSVGSTTERQASQQTIRGVQQSEWKYMDPSVSSVAEQLRRNRNTAGTFASSTGISGEDRRTMSDRQSYSTRYSTMDSDELMDSFYTAAGEARTGPSSPSGSESGSAEYEQPRRNVEDLQELFPRPVTEQEQERLNSLHSSTQSRSGTPSEEARRKGKIRAAADYDYKRQADAALAQSFLTSRRGKDPSASSLGRKVQRPQITDAGDMRFSWGEDRGTDGPFGLGMGNVRRGRR</sequence>
<feature type="compositionally biased region" description="Polar residues" evidence="2">
    <location>
        <begin position="533"/>
        <end position="544"/>
    </location>
</feature>
<feature type="compositionally biased region" description="Polar residues" evidence="2">
    <location>
        <begin position="554"/>
        <end position="565"/>
    </location>
</feature>
<feature type="compositionally biased region" description="Low complexity" evidence="2">
    <location>
        <begin position="584"/>
        <end position="595"/>
    </location>
</feature>
<evidence type="ECO:0000313" key="4">
    <source>
        <dbReference type="Proteomes" id="UP000327013"/>
    </source>
</evidence>
<reference evidence="3 4" key="1">
    <citation type="submission" date="2019-06" db="EMBL/GenBank/DDBJ databases">
        <title>A chromosomal-level reference genome of Carpinus fangiana (Coryloideae, Betulaceae).</title>
        <authorList>
            <person name="Yang X."/>
            <person name="Wang Z."/>
            <person name="Zhang L."/>
            <person name="Hao G."/>
            <person name="Liu J."/>
            <person name="Yang Y."/>
        </authorList>
    </citation>
    <scope>NUCLEOTIDE SEQUENCE [LARGE SCALE GENOMIC DNA]</scope>
    <source>
        <strain evidence="3">Cfa_2016G</strain>
        <tissue evidence="3">Leaf</tissue>
    </source>
</reference>
<comment type="caution">
    <text evidence="3">The sequence shown here is derived from an EMBL/GenBank/DDBJ whole genome shotgun (WGS) entry which is preliminary data.</text>
</comment>
<keyword evidence="4" id="KW-1185">Reference proteome</keyword>
<feature type="compositionally biased region" description="Polar residues" evidence="2">
    <location>
        <begin position="626"/>
        <end position="638"/>
    </location>
</feature>
<protein>
    <submittedName>
        <fullName evidence="3">Uncharacterized protein</fullName>
    </submittedName>
</protein>
<feature type="region of interest" description="Disordered" evidence="2">
    <location>
        <begin position="255"/>
        <end position="514"/>
    </location>
</feature>
<feature type="compositionally biased region" description="Basic residues" evidence="2">
    <location>
        <begin position="426"/>
        <end position="438"/>
    </location>
</feature>
<organism evidence="3 4">
    <name type="scientific">Carpinus fangiana</name>
    <dbReference type="NCBI Taxonomy" id="176857"/>
    <lineage>
        <taxon>Eukaryota</taxon>
        <taxon>Viridiplantae</taxon>
        <taxon>Streptophyta</taxon>
        <taxon>Embryophyta</taxon>
        <taxon>Tracheophyta</taxon>
        <taxon>Spermatophyta</taxon>
        <taxon>Magnoliopsida</taxon>
        <taxon>eudicotyledons</taxon>
        <taxon>Gunneridae</taxon>
        <taxon>Pentapetalae</taxon>
        <taxon>rosids</taxon>
        <taxon>fabids</taxon>
        <taxon>Fagales</taxon>
        <taxon>Betulaceae</taxon>
        <taxon>Carpinus</taxon>
    </lineage>
</organism>
<evidence type="ECO:0000256" key="2">
    <source>
        <dbReference type="SAM" id="MobiDB-lite"/>
    </source>
</evidence>
<gene>
    <name evidence="3" type="ORF">FH972_023697</name>
</gene>
<dbReference type="AlphaFoldDB" id="A0A5N6KVY7"/>
<name>A0A5N6KVY7_9ROSI</name>
<feature type="compositionally biased region" description="Basic and acidic residues" evidence="2">
    <location>
        <begin position="650"/>
        <end position="660"/>
    </location>
</feature>
<dbReference type="EMBL" id="VIBQ01000014">
    <property type="protein sequence ID" value="KAB8349681.1"/>
    <property type="molecule type" value="Genomic_DNA"/>
</dbReference>
<feature type="compositionally biased region" description="Polar residues" evidence="2">
    <location>
        <begin position="319"/>
        <end position="330"/>
    </location>
</feature>
<keyword evidence="1" id="KW-0175">Coiled coil</keyword>